<dbReference type="Proteomes" id="UP000831460">
    <property type="component" value="Chromosome"/>
</dbReference>
<organism evidence="2 3">
    <name type="scientific">Chryseobacterium suipulveris</name>
    <dbReference type="NCBI Taxonomy" id="2929800"/>
    <lineage>
        <taxon>Bacteria</taxon>
        <taxon>Pseudomonadati</taxon>
        <taxon>Bacteroidota</taxon>
        <taxon>Flavobacteriia</taxon>
        <taxon>Flavobacteriales</taxon>
        <taxon>Weeksellaceae</taxon>
        <taxon>Chryseobacterium group</taxon>
        <taxon>Chryseobacterium</taxon>
    </lineage>
</organism>
<sequence length="129" mass="14601">MPNKESQKTYAVIKLNKDANAYFSDKQSSKAIKVDYQSSHRLSSLSASAFVCLKNMKNVNVFLVLLCEILSVAYYSFTNYVNYNRTGILAKPDKDLLKFYAAFTLDKGANAYFSDRQRSKRGIESLLAL</sequence>
<name>A0ABY4BRR4_9FLAO</name>
<dbReference type="RefSeq" id="WP_243550794.1">
    <property type="nucleotide sequence ID" value="NZ_CP094532.1"/>
</dbReference>
<gene>
    <name evidence="2" type="ORF">MTP09_04420</name>
</gene>
<evidence type="ECO:0000313" key="2">
    <source>
        <dbReference type="EMBL" id="UOE41884.1"/>
    </source>
</evidence>
<keyword evidence="1" id="KW-1133">Transmembrane helix</keyword>
<keyword evidence="3" id="KW-1185">Reference proteome</keyword>
<dbReference type="EMBL" id="CP094532">
    <property type="protein sequence ID" value="UOE41884.1"/>
    <property type="molecule type" value="Genomic_DNA"/>
</dbReference>
<evidence type="ECO:0000313" key="3">
    <source>
        <dbReference type="Proteomes" id="UP000831460"/>
    </source>
</evidence>
<feature type="transmembrane region" description="Helical" evidence="1">
    <location>
        <begin position="59"/>
        <end position="77"/>
    </location>
</feature>
<reference evidence="2 3" key="1">
    <citation type="submission" date="2022-03" db="EMBL/GenBank/DDBJ databases">
        <title>Chryseobacterium sp. isolated from particulate matters in swine house.</title>
        <authorList>
            <person name="Won M."/>
            <person name="Kim S.-J."/>
            <person name="Kwon S.-W."/>
        </authorList>
    </citation>
    <scope>NUCLEOTIDE SEQUENCE [LARGE SCALE GENOMIC DNA]</scope>
    <source>
        <strain evidence="2 3">SC2-2</strain>
    </source>
</reference>
<protein>
    <submittedName>
        <fullName evidence="2">Uncharacterized protein</fullName>
    </submittedName>
</protein>
<proteinExistence type="predicted"/>
<accession>A0ABY4BRR4</accession>
<keyword evidence="1" id="KW-0812">Transmembrane</keyword>
<keyword evidence="1" id="KW-0472">Membrane</keyword>
<evidence type="ECO:0000256" key="1">
    <source>
        <dbReference type="SAM" id="Phobius"/>
    </source>
</evidence>